<accession>A0A182NG48</accession>
<dbReference type="InterPro" id="IPR036236">
    <property type="entry name" value="Znf_C2H2_sf"/>
</dbReference>
<evidence type="ECO:0000256" key="7">
    <source>
        <dbReference type="PROSITE-ProRule" id="PRU00042"/>
    </source>
</evidence>
<name>A0A182NG48_9DIPT</name>
<protein>
    <recommendedName>
        <fullName evidence="8">C2H2-type domain-containing protein</fullName>
    </recommendedName>
</protein>
<dbReference type="PANTHER" id="PTHR24394">
    <property type="entry name" value="ZINC FINGER PROTEIN"/>
    <property type="match status" value="1"/>
</dbReference>
<dbReference type="Pfam" id="PF00096">
    <property type="entry name" value="zf-C2H2"/>
    <property type="match status" value="3"/>
</dbReference>
<feature type="domain" description="C2H2-type" evidence="8">
    <location>
        <begin position="9"/>
        <end position="36"/>
    </location>
</feature>
<dbReference type="FunFam" id="3.30.160.60:FF:000145">
    <property type="entry name" value="Zinc finger protein 574"/>
    <property type="match status" value="1"/>
</dbReference>
<evidence type="ECO:0000313" key="10">
    <source>
        <dbReference type="Proteomes" id="UP000075884"/>
    </source>
</evidence>
<evidence type="ECO:0000256" key="5">
    <source>
        <dbReference type="ARBA" id="ARBA00022833"/>
    </source>
</evidence>
<evidence type="ECO:0000259" key="8">
    <source>
        <dbReference type="PROSITE" id="PS50157"/>
    </source>
</evidence>
<dbReference type="AlphaFoldDB" id="A0A182NG48"/>
<keyword evidence="6" id="KW-0539">Nucleus</keyword>
<dbReference type="SUPFAM" id="SSF57667">
    <property type="entry name" value="beta-beta-alpha zinc fingers"/>
    <property type="match status" value="2"/>
</dbReference>
<organism evidence="9 10">
    <name type="scientific">Anopheles dirus</name>
    <dbReference type="NCBI Taxonomy" id="7168"/>
    <lineage>
        <taxon>Eukaryota</taxon>
        <taxon>Metazoa</taxon>
        <taxon>Ecdysozoa</taxon>
        <taxon>Arthropoda</taxon>
        <taxon>Hexapoda</taxon>
        <taxon>Insecta</taxon>
        <taxon>Pterygota</taxon>
        <taxon>Neoptera</taxon>
        <taxon>Endopterygota</taxon>
        <taxon>Diptera</taxon>
        <taxon>Nematocera</taxon>
        <taxon>Culicoidea</taxon>
        <taxon>Culicidae</taxon>
        <taxon>Anophelinae</taxon>
        <taxon>Anopheles</taxon>
    </lineage>
</organism>
<keyword evidence="10" id="KW-1185">Reference proteome</keyword>
<sequence length="160" mass="18107">MDVHSGRKYDCELCDKKFSTIITLRNHAKVHRAKELQHNCTICASPFAYSHQLEKHMMTHTGEYPYQCEICNSLFRTKGRFKRHMQKGHVLPVNLNVIEQTEQNGSDDLIEYQPELNTPEVPSETGIAKELVLLSETATDTLPEGRVPTVNAEGLASIVL</sequence>
<evidence type="ECO:0000256" key="2">
    <source>
        <dbReference type="ARBA" id="ARBA00022723"/>
    </source>
</evidence>
<reference evidence="10" key="1">
    <citation type="submission" date="2013-03" db="EMBL/GenBank/DDBJ databases">
        <title>The Genome Sequence of Anopheles dirus WRAIR2.</title>
        <authorList>
            <consortium name="The Broad Institute Genomics Platform"/>
            <person name="Neafsey D.E."/>
            <person name="Walton C."/>
            <person name="Walker B."/>
            <person name="Young S.K."/>
            <person name="Zeng Q."/>
            <person name="Gargeya S."/>
            <person name="Fitzgerald M."/>
            <person name="Haas B."/>
            <person name="Abouelleil A."/>
            <person name="Allen A.W."/>
            <person name="Alvarado L."/>
            <person name="Arachchi H.M."/>
            <person name="Berlin A.M."/>
            <person name="Chapman S.B."/>
            <person name="Gainer-Dewar J."/>
            <person name="Goldberg J."/>
            <person name="Griggs A."/>
            <person name="Gujja S."/>
            <person name="Hansen M."/>
            <person name="Howarth C."/>
            <person name="Imamovic A."/>
            <person name="Ireland A."/>
            <person name="Larimer J."/>
            <person name="McCowan C."/>
            <person name="Murphy C."/>
            <person name="Pearson M."/>
            <person name="Poon T.W."/>
            <person name="Priest M."/>
            <person name="Roberts A."/>
            <person name="Saif S."/>
            <person name="Shea T."/>
            <person name="Sisk P."/>
            <person name="Sykes S."/>
            <person name="Wortman J."/>
            <person name="Nusbaum C."/>
            <person name="Birren B."/>
        </authorList>
    </citation>
    <scope>NUCLEOTIDE SEQUENCE [LARGE SCALE GENOMIC DNA]</scope>
    <source>
        <strain evidence="10">WRAIR2</strain>
    </source>
</reference>
<evidence type="ECO:0000313" key="9">
    <source>
        <dbReference type="EnsemblMetazoa" id="ADIR006620-PA"/>
    </source>
</evidence>
<dbReference type="EnsemblMetazoa" id="ADIR006620-RA">
    <property type="protein sequence ID" value="ADIR006620-PA"/>
    <property type="gene ID" value="ADIR006620"/>
</dbReference>
<keyword evidence="5" id="KW-0862">Zinc</keyword>
<dbReference type="InterPro" id="IPR013087">
    <property type="entry name" value="Znf_C2H2_type"/>
</dbReference>
<evidence type="ECO:0000256" key="1">
    <source>
        <dbReference type="ARBA" id="ARBA00004123"/>
    </source>
</evidence>
<feature type="domain" description="C2H2-type" evidence="8">
    <location>
        <begin position="66"/>
        <end position="89"/>
    </location>
</feature>
<keyword evidence="4 7" id="KW-0863">Zinc-finger</keyword>
<keyword evidence="2" id="KW-0479">Metal-binding</keyword>
<keyword evidence="3" id="KW-0677">Repeat</keyword>
<dbReference type="PROSITE" id="PS00028">
    <property type="entry name" value="ZINC_FINGER_C2H2_1"/>
    <property type="match status" value="3"/>
</dbReference>
<dbReference type="Proteomes" id="UP000075884">
    <property type="component" value="Unassembled WGS sequence"/>
</dbReference>
<evidence type="ECO:0000256" key="4">
    <source>
        <dbReference type="ARBA" id="ARBA00022771"/>
    </source>
</evidence>
<dbReference type="SMART" id="SM00355">
    <property type="entry name" value="ZnF_C2H2"/>
    <property type="match status" value="3"/>
</dbReference>
<dbReference type="VEuPathDB" id="VectorBase:ADIR006620"/>
<dbReference type="GO" id="GO:0008270">
    <property type="term" value="F:zinc ion binding"/>
    <property type="evidence" value="ECO:0007669"/>
    <property type="project" value="UniProtKB-KW"/>
</dbReference>
<proteinExistence type="predicted"/>
<evidence type="ECO:0000256" key="3">
    <source>
        <dbReference type="ARBA" id="ARBA00022737"/>
    </source>
</evidence>
<feature type="domain" description="C2H2-type" evidence="8">
    <location>
        <begin position="38"/>
        <end position="65"/>
    </location>
</feature>
<evidence type="ECO:0000256" key="6">
    <source>
        <dbReference type="ARBA" id="ARBA00023242"/>
    </source>
</evidence>
<dbReference type="GO" id="GO:0000981">
    <property type="term" value="F:DNA-binding transcription factor activity, RNA polymerase II-specific"/>
    <property type="evidence" value="ECO:0007669"/>
    <property type="project" value="TreeGrafter"/>
</dbReference>
<dbReference type="STRING" id="7168.A0A182NG48"/>
<dbReference type="Gene3D" id="3.30.160.60">
    <property type="entry name" value="Classic Zinc Finger"/>
    <property type="match status" value="3"/>
</dbReference>
<dbReference type="PROSITE" id="PS50157">
    <property type="entry name" value="ZINC_FINGER_C2H2_2"/>
    <property type="match status" value="3"/>
</dbReference>
<dbReference type="PANTHER" id="PTHR24394:SF29">
    <property type="entry name" value="MYONEURIN"/>
    <property type="match status" value="1"/>
</dbReference>
<dbReference type="FunFam" id="3.30.160.60:FF:000264">
    <property type="entry name" value="Zinc finger protein 236"/>
    <property type="match status" value="1"/>
</dbReference>
<comment type="subcellular location">
    <subcellularLocation>
        <location evidence="1">Nucleus</location>
    </subcellularLocation>
</comment>
<dbReference type="GO" id="GO:0005634">
    <property type="term" value="C:nucleus"/>
    <property type="evidence" value="ECO:0007669"/>
    <property type="project" value="UniProtKB-SubCell"/>
</dbReference>
<reference evidence="9" key="2">
    <citation type="submission" date="2020-05" db="UniProtKB">
        <authorList>
            <consortium name="EnsemblMetazoa"/>
        </authorList>
    </citation>
    <scope>IDENTIFICATION</scope>
    <source>
        <strain evidence="9">WRAIR2</strain>
    </source>
</reference>